<evidence type="ECO:0008006" key="3">
    <source>
        <dbReference type="Google" id="ProtNLM"/>
    </source>
</evidence>
<reference evidence="1 2" key="1">
    <citation type="submission" date="2019-02" db="EMBL/GenBank/DDBJ databases">
        <title>Deep-cultivation of Planctomycetes and their phenomic and genomic characterization uncovers novel biology.</title>
        <authorList>
            <person name="Wiegand S."/>
            <person name="Jogler M."/>
            <person name="Boedeker C."/>
            <person name="Pinto D."/>
            <person name="Vollmers J."/>
            <person name="Rivas-Marin E."/>
            <person name="Kohn T."/>
            <person name="Peeters S.H."/>
            <person name="Heuer A."/>
            <person name="Rast P."/>
            <person name="Oberbeckmann S."/>
            <person name="Bunk B."/>
            <person name="Jeske O."/>
            <person name="Meyerdierks A."/>
            <person name="Storesund J.E."/>
            <person name="Kallscheuer N."/>
            <person name="Luecker S."/>
            <person name="Lage O.M."/>
            <person name="Pohl T."/>
            <person name="Merkel B.J."/>
            <person name="Hornburger P."/>
            <person name="Mueller R.-W."/>
            <person name="Bruemmer F."/>
            <person name="Labrenz M."/>
            <person name="Spormann A.M."/>
            <person name="Op Den Camp H."/>
            <person name="Overmann J."/>
            <person name="Amann R."/>
            <person name="Jetten M.S.M."/>
            <person name="Mascher T."/>
            <person name="Medema M.H."/>
            <person name="Devos D.P."/>
            <person name="Kaster A.-K."/>
            <person name="Ovreas L."/>
            <person name="Rohde M."/>
            <person name="Galperin M.Y."/>
            <person name="Jogler C."/>
        </authorList>
    </citation>
    <scope>NUCLEOTIDE SEQUENCE [LARGE SCALE GENOMIC DNA]</scope>
    <source>
        <strain evidence="1 2">Q31b</strain>
    </source>
</reference>
<evidence type="ECO:0000313" key="1">
    <source>
        <dbReference type="EMBL" id="TWU33451.1"/>
    </source>
</evidence>
<organism evidence="1 2">
    <name type="scientific">Novipirellula aureliae</name>
    <dbReference type="NCBI Taxonomy" id="2527966"/>
    <lineage>
        <taxon>Bacteria</taxon>
        <taxon>Pseudomonadati</taxon>
        <taxon>Planctomycetota</taxon>
        <taxon>Planctomycetia</taxon>
        <taxon>Pirellulales</taxon>
        <taxon>Pirellulaceae</taxon>
        <taxon>Novipirellula</taxon>
    </lineage>
</organism>
<dbReference type="RefSeq" id="WP_146602812.1">
    <property type="nucleotide sequence ID" value="NZ_SJPY01000014.1"/>
</dbReference>
<dbReference type="OrthoDB" id="277507at2"/>
<evidence type="ECO:0000313" key="2">
    <source>
        <dbReference type="Proteomes" id="UP000315471"/>
    </source>
</evidence>
<keyword evidence="2" id="KW-1185">Reference proteome</keyword>
<dbReference type="Proteomes" id="UP000315471">
    <property type="component" value="Unassembled WGS sequence"/>
</dbReference>
<dbReference type="AlphaFoldDB" id="A0A5C6DCJ9"/>
<dbReference type="Gene3D" id="3.40.630.30">
    <property type="match status" value="1"/>
</dbReference>
<name>A0A5C6DCJ9_9BACT</name>
<proteinExistence type="predicted"/>
<dbReference type="SUPFAM" id="SSF55729">
    <property type="entry name" value="Acyl-CoA N-acyltransferases (Nat)"/>
    <property type="match status" value="1"/>
</dbReference>
<dbReference type="InterPro" id="IPR016181">
    <property type="entry name" value="Acyl_CoA_acyltransferase"/>
</dbReference>
<sequence length="200" mass="22716">MFELPYSVNLTDANTGQLVEAEIVELNRKLAKSKIDGQWWKIKAGRTTRSHEEDHHWQWLKVIGEQRTNLAYQAIAVQTPDQEVQGAATYFIDSLSRLEEGEGAVNLDRIATAPRNRPWLCEPPCFRGVGYCLLLSVVRHSYLLGLGGRVWLTSLPNQKTHDFYLARGFQVILEDEDGILDFEIPTSAARSWLDSEGYPI</sequence>
<gene>
    <name evidence="1" type="ORF">Q31b_57680</name>
</gene>
<comment type="caution">
    <text evidence="1">The sequence shown here is derived from an EMBL/GenBank/DDBJ whole genome shotgun (WGS) entry which is preliminary data.</text>
</comment>
<dbReference type="EMBL" id="SJPY01000014">
    <property type="protein sequence ID" value="TWU33451.1"/>
    <property type="molecule type" value="Genomic_DNA"/>
</dbReference>
<protein>
    <recommendedName>
        <fullName evidence="3">N-acetyltransferase domain-containing protein</fullName>
    </recommendedName>
</protein>
<accession>A0A5C6DCJ9</accession>